<dbReference type="Gene3D" id="3.40.50.1460">
    <property type="match status" value="1"/>
</dbReference>
<reference evidence="1" key="1">
    <citation type="journal article" date="2019" name="bioRxiv">
        <title>The Genome of the Zebra Mussel, Dreissena polymorpha: A Resource for Invasive Species Research.</title>
        <authorList>
            <person name="McCartney M.A."/>
            <person name="Auch B."/>
            <person name="Kono T."/>
            <person name="Mallez S."/>
            <person name="Zhang Y."/>
            <person name="Obille A."/>
            <person name="Becker A."/>
            <person name="Abrahante J.E."/>
            <person name="Garbe J."/>
            <person name="Badalamenti J.P."/>
            <person name="Herman A."/>
            <person name="Mangelson H."/>
            <person name="Liachko I."/>
            <person name="Sullivan S."/>
            <person name="Sone E.D."/>
            <person name="Koren S."/>
            <person name="Silverstein K.A.T."/>
            <person name="Beckman K.B."/>
            <person name="Gohl D.M."/>
        </authorList>
    </citation>
    <scope>NUCLEOTIDE SEQUENCE</scope>
    <source>
        <strain evidence="1">Duluth1</strain>
        <tissue evidence="1">Whole animal</tissue>
    </source>
</reference>
<evidence type="ECO:0000313" key="1">
    <source>
        <dbReference type="EMBL" id="KAH3748082.1"/>
    </source>
</evidence>
<dbReference type="AlphaFoldDB" id="A0A9D4DEC6"/>
<dbReference type="Proteomes" id="UP000828390">
    <property type="component" value="Unassembled WGS sequence"/>
</dbReference>
<keyword evidence="2" id="KW-1185">Reference proteome</keyword>
<evidence type="ECO:0000313" key="2">
    <source>
        <dbReference type="Proteomes" id="UP000828390"/>
    </source>
</evidence>
<proteinExistence type="predicted"/>
<organism evidence="1 2">
    <name type="scientific">Dreissena polymorpha</name>
    <name type="common">Zebra mussel</name>
    <name type="synonym">Mytilus polymorpha</name>
    <dbReference type="NCBI Taxonomy" id="45954"/>
    <lineage>
        <taxon>Eukaryota</taxon>
        <taxon>Metazoa</taxon>
        <taxon>Spiralia</taxon>
        <taxon>Lophotrochozoa</taxon>
        <taxon>Mollusca</taxon>
        <taxon>Bivalvia</taxon>
        <taxon>Autobranchia</taxon>
        <taxon>Heteroconchia</taxon>
        <taxon>Euheterodonta</taxon>
        <taxon>Imparidentia</taxon>
        <taxon>Neoheterodontei</taxon>
        <taxon>Myida</taxon>
        <taxon>Dreissenoidea</taxon>
        <taxon>Dreissenidae</taxon>
        <taxon>Dreissena</taxon>
    </lineage>
</organism>
<gene>
    <name evidence="1" type="ORF">DPMN_182519</name>
</gene>
<accession>A0A9D4DEC6</accession>
<dbReference type="EMBL" id="JAIWYP010000010">
    <property type="protein sequence ID" value="KAH3748082.1"/>
    <property type="molecule type" value="Genomic_DNA"/>
</dbReference>
<protein>
    <submittedName>
        <fullName evidence="1">Uncharacterized protein</fullName>
    </submittedName>
</protein>
<reference evidence="1" key="2">
    <citation type="submission" date="2020-11" db="EMBL/GenBank/DDBJ databases">
        <authorList>
            <person name="McCartney M.A."/>
            <person name="Auch B."/>
            <person name="Kono T."/>
            <person name="Mallez S."/>
            <person name="Becker A."/>
            <person name="Gohl D.M."/>
            <person name="Silverstein K.A.T."/>
            <person name="Koren S."/>
            <person name="Bechman K.B."/>
            <person name="Herman A."/>
            <person name="Abrahante J.E."/>
            <person name="Garbe J."/>
        </authorList>
    </citation>
    <scope>NUCLEOTIDE SEQUENCE</scope>
    <source>
        <strain evidence="1">Duluth1</strain>
        <tissue evidence="1">Whole animal</tissue>
    </source>
</reference>
<sequence length="140" mass="15856">MAGKPKICIVQADDEEIVKKIAEQQPQDKSKLKLPQDADRLVIMSTLPQVLSNLDIINLPRPNIPYYEMYKSEGMTQCYNLKYTPVALSEGMADIRTKEQEMEASPLIQAFVTIVKDNRSKEKVLDLFSLTPLLNGKVMI</sequence>
<name>A0A9D4DEC6_DREPO</name>
<comment type="caution">
    <text evidence="1">The sequence shown here is derived from an EMBL/GenBank/DDBJ whole genome shotgun (WGS) entry which is preliminary data.</text>
</comment>